<accession>Q7G5Z7</accession>
<reference evidence="3" key="2">
    <citation type="submission" date="2002-09" db="EMBL/GenBank/DDBJ databases">
        <title>Rice Genomic Sequence.</title>
        <authorList>
            <person name="Wing R.A."/>
            <person name="Yu Y."/>
            <person name="Soderlund C."/>
            <person name="Kim H.-R."/>
            <person name="Rambo T."/>
            <person name="Saski C."/>
            <person name="Currie J."/>
            <person name="Collura K."/>
        </authorList>
    </citation>
    <scope>NUCLEOTIDE SEQUENCE</scope>
</reference>
<evidence type="ECO:0000256" key="1">
    <source>
        <dbReference type="SAM" id="MobiDB-lite"/>
    </source>
</evidence>
<dbReference type="Proteomes" id="UP000000763">
    <property type="component" value="Chromosome 10"/>
</dbReference>
<proteinExistence type="predicted"/>
<reference evidence="5" key="5">
    <citation type="journal article" date="2008" name="Nucleic Acids Res.">
        <title>The rice annotation project database (RAP-DB): 2008 update.</title>
        <authorList>
            <consortium name="The rice annotation project (RAP)"/>
        </authorList>
    </citation>
    <scope>GENOME REANNOTATION</scope>
    <source>
        <strain evidence="5">cv. Nipponbare</strain>
    </source>
</reference>
<evidence type="ECO:0000313" key="3">
    <source>
        <dbReference type="EMBL" id="AAN04952.1"/>
    </source>
</evidence>
<organism evidence="2 5">
    <name type="scientific">Oryza sativa subsp. japonica</name>
    <name type="common">Rice</name>
    <dbReference type="NCBI Taxonomy" id="39947"/>
    <lineage>
        <taxon>Eukaryota</taxon>
        <taxon>Viridiplantae</taxon>
        <taxon>Streptophyta</taxon>
        <taxon>Embryophyta</taxon>
        <taxon>Tracheophyta</taxon>
        <taxon>Spermatophyta</taxon>
        <taxon>Magnoliopsida</taxon>
        <taxon>Liliopsida</taxon>
        <taxon>Poales</taxon>
        <taxon>Poaceae</taxon>
        <taxon>BOP clade</taxon>
        <taxon>Oryzoideae</taxon>
        <taxon>Oryzeae</taxon>
        <taxon>Oryzinae</taxon>
        <taxon>Oryza</taxon>
        <taxon>Oryza sativa</taxon>
    </lineage>
</organism>
<reference evidence="4" key="6">
    <citation type="submission" date="2008-12" db="EMBL/GenBank/DDBJ databases">
        <title>Improved gene annotation of the rice (Oryza sativa) genomes.</title>
        <authorList>
            <person name="Wang J."/>
            <person name="Li R."/>
            <person name="Fan W."/>
            <person name="Huang Q."/>
            <person name="Zhang J."/>
            <person name="Zhou Y."/>
            <person name="Hu Y."/>
            <person name="Zi S."/>
            <person name="Li J."/>
            <person name="Ni P."/>
            <person name="Zheng H."/>
            <person name="Zhang Y."/>
            <person name="Zhao M."/>
            <person name="Hao Q."/>
            <person name="McDermott J."/>
            <person name="Samudrala R."/>
            <person name="Kristiansen K."/>
            <person name="Wong G.K.-S."/>
        </authorList>
    </citation>
    <scope>NUCLEOTIDE SEQUENCE</scope>
</reference>
<accession>Q8S651</accession>
<dbReference type="EMBL" id="AC131968">
    <property type="protein sequence ID" value="AAN04952.1"/>
    <property type="molecule type" value="Genomic_DNA"/>
</dbReference>
<reference evidence="2" key="1">
    <citation type="submission" date="2002-04" db="EMBL/GenBank/DDBJ databases">
        <title>Genomic sequence for Oryza sativa, Nipponbare strain, clone OSJNBa0004A10, from chromosome 10, complete sequence.</title>
        <authorList>
            <person name="McCombie W.R."/>
            <person name="de la Bastide M."/>
            <person name="Spiegel L."/>
            <person name="Nascimento L."/>
            <person name="Balija V."/>
            <person name="Zutavern T."/>
            <person name="Bell M."/>
            <person name="Preston R."/>
            <person name="Kirchoff K."/>
            <person name="Kuit K."/>
            <person name="Baker J."/>
            <person name="Santos L."/>
            <person name="Miller B."/>
            <person name="Cunnius D.M."/>
            <person name="Katzenberger F."/>
            <person name="Muller S."/>
            <person name="Shah R."/>
            <person name="King L."/>
            <person name="Yang C."/>
            <person name="Dike S."/>
            <person name="O'Shaughnessy A."/>
            <person name="Palmer L."/>
            <person name="Dedhia N."/>
        </authorList>
    </citation>
    <scope>NUCLEOTIDE SEQUENCE</scope>
    <source>
        <strain evidence="2">Nipponbare</strain>
    </source>
</reference>
<protein>
    <submittedName>
        <fullName evidence="2">Uncharacterized protein</fullName>
    </submittedName>
</protein>
<feature type="region of interest" description="Disordered" evidence="1">
    <location>
        <begin position="275"/>
        <end position="348"/>
    </location>
</feature>
<feature type="compositionally biased region" description="Basic and acidic residues" evidence="1">
    <location>
        <begin position="285"/>
        <end position="310"/>
    </location>
</feature>
<evidence type="ECO:0000313" key="2">
    <source>
        <dbReference type="EMBL" id="AAM01113.1"/>
    </source>
</evidence>
<dbReference type="AlphaFoldDB" id="A0A8I3B1B0"/>
<accession>A0A8I3B1B0</accession>
<dbReference type="EMBL" id="CM000147">
    <property type="protein sequence ID" value="EAZ15639.1"/>
    <property type="molecule type" value="Genomic_DNA"/>
</dbReference>
<gene>
    <name evidence="2" type="primary">OSJNBa0004A10.17</name>
    <name evidence="3" type="synonym">OSJNAa0053D03.17</name>
    <name evidence="4" type="ORF">OsJ_31051</name>
</gene>
<name>A0A8I3B1B0_ORYSJ</name>
<dbReference type="Proteomes" id="UP000007752">
    <property type="component" value="Chromosome 10"/>
</dbReference>
<reference evidence="4" key="4">
    <citation type="journal article" date="2005" name="PLoS Biol.">
        <title>The genomes of Oryza sativa: a history of duplications.</title>
        <authorList>
            <person name="Yu J."/>
            <person name="Wang J."/>
            <person name="Lin W."/>
            <person name="Li S."/>
            <person name="Li H."/>
            <person name="Zhou J."/>
            <person name="Ni P."/>
            <person name="Dong W."/>
            <person name="Hu S."/>
            <person name="Zeng C."/>
            <person name="Zhang J."/>
            <person name="Zhang Y."/>
            <person name="Li R."/>
            <person name="Xu Z."/>
            <person name="Li S."/>
            <person name="Li X."/>
            <person name="Zheng H."/>
            <person name="Cong L."/>
            <person name="Lin L."/>
            <person name="Yin J."/>
            <person name="Geng J."/>
            <person name="Li G."/>
            <person name="Shi J."/>
            <person name="Liu J."/>
            <person name="Lv H."/>
            <person name="Li J."/>
            <person name="Wang J."/>
            <person name="Deng Y."/>
            <person name="Ran L."/>
            <person name="Shi X."/>
            <person name="Wang X."/>
            <person name="Wu Q."/>
            <person name="Li C."/>
            <person name="Ren X."/>
            <person name="Wang J."/>
            <person name="Wang X."/>
            <person name="Li D."/>
            <person name="Liu D."/>
            <person name="Zhang X."/>
            <person name="Ji Z."/>
            <person name="Zhao W."/>
            <person name="Sun Y."/>
            <person name="Zhang Z."/>
            <person name="Bao J."/>
            <person name="Han Y."/>
            <person name="Dong L."/>
            <person name="Ji J."/>
            <person name="Chen P."/>
            <person name="Wu S."/>
            <person name="Liu J."/>
            <person name="Xiao Y."/>
            <person name="Bu D."/>
            <person name="Tan J."/>
            <person name="Yang L."/>
            <person name="Ye C."/>
            <person name="Zhang J."/>
            <person name="Xu J."/>
            <person name="Zhou Y."/>
            <person name="Yu Y."/>
            <person name="Zhang B."/>
            <person name="Zhuang S."/>
            <person name="Wei H."/>
            <person name="Liu B."/>
            <person name="Lei M."/>
            <person name="Yu H."/>
            <person name="Li Y."/>
            <person name="Xu H."/>
            <person name="Wei S."/>
            <person name="He X."/>
            <person name="Fang L."/>
            <person name="Zhang Z."/>
            <person name="Zhang Y."/>
            <person name="Huang X."/>
            <person name="Su Z."/>
            <person name="Tong W."/>
            <person name="Li J."/>
            <person name="Tong Z."/>
            <person name="Li S."/>
            <person name="Ye J."/>
            <person name="Wang L."/>
            <person name="Fang L."/>
            <person name="Lei T."/>
            <person name="Chen C."/>
            <person name="Chen H."/>
            <person name="Xu Z."/>
            <person name="Li H."/>
            <person name="Huang H."/>
            <person name="Zhang F."/>
            <person name="Xu H."/>
            <person name="Li N."/>
            <person name="Zhao C."/>
            <person name="Li S."/>
            <person name="Dong L."/>
            <person name="Huang Y."/>
            <person name="Li L."/>
            <person name="Xi Y."/>
            <person name="Qi Q."/>
            <person name="Li W."/>
            <person name="Zhang B."/>
            <person name="Hu W."/>
            <person name="Zhang Y."/>
            <person name="Tian X."/>
            <person name="Jiao Y."/>
            <person name="Liang X."/>
            <person name="Jin J."/>
            <person name="Gao L."/>
            <person name="Zheng W."/>
            <person name="Hao B."/>
            <person name="Liu S."/>
            <person name="Wang W."/>
            <person name="Yuan L."/>
            <person name="Cao M."/>
            <person name="McDermott J."/>
            <person name="Samudrala R."/>
            <person name="Wang J."/>
            <person name="Wong G.K."/>
            <person name="Yang H."/>
        </authorList>
    </citation>
    <scope>NUCLEOTIDE SEQUENCE [LARGE SCALE GENOMIC DNA]</scope>
</reference>
<sequence length="348" mass="35921">MGMVTEDRLIEEGLMCSGGEKEGMSAAPRRQLLVPLAAPITACMPPGSPHRLPPAHRPARRLHTALLTTAPPRALVHSSLPAHLAASCRRFATLPDASREKGEKQRLEAEGEGRWSVEHWSRGRRSDLQGRIVRVSYAHDRGSRAGGYGGGGYSGQGTYGGGGGYGGGGYGGQDAYGGRGVGGYSEGGRGYVGGGYGDGNNYGGYNTSGGYNSEGGRGGYSVFEGGHGYGSGGTGYTGGSGGYNSAPGNYSSDNFNQGGAAPGAYEGANYGGGNNYMNNATSDDSTGKLDELLNDLKVDGDGKEDGEGKADGAGLVNEDLKGDDGQDELLQNDFKDEDVSDDYANKRR</sequence>
<evidence type="ECO:0000313" key="5">
    <source>
        <dbReference type="Proteomes" id="UP000000763"/>
    </source>
</evidence>
<reference evidence="5" key="3">
    <citation type="journal article" date="2005" name="Nature">
        <title>The map-based sequence of the rice genome.</title>
        <authorList>
            <consortium name="International rice genome sequencing project (IRGSP)"/>
            <person name="Matsumoto T."/>
            <person name="Wu J."/>
            <person name="Kanamori H."/>
            <person name="Katayose Y."/>
            <person name="Fujisawa M."/>
            <person name="Namiki N."/>
            <person name="Mizuno H."/>
            <person name="Yamamoto K."/>
            <person name="Antonio B.A."/>
            <person name="Baba T."/>
            <person name="Sakata K."/>
            <person name="Nagamura Y."/>
            <person name="Aoki H."/>
            <person name="Arikawa K."/>
            <person name="Arita K."/>
            <person name="Bito T."/>
            <person name="Chiden Y."/>
            <person name="Fujitsuka N."/>
            <person name="Fukunaka R."/>
            <person name="Hamada M."/>
            <person name="Harada C."/>
            <person name="Hayashi A."/>
            <person name="Hijishita S."/>
            <person name="Honda M."/>
            <person name="Hosokawa S."/>
            <person name="Ichikawa Y."/>
            <person name="Idonuma A."/>
            <person name="Iijima M."/>
            <person name="Ikeda M."/>
            <person name="Ikeno M."/>
            <person name="Ito K."/>
            <person name="Ito S."/>
            <person name="Ito T."/>
            <person name="Ito Y."/>
            <person name="Ito Y."/>
            <person name="Iwabuchi A."/>
            <person name="Kamiya K."/>
            <person name="Karasawa W."/>
            <person name="Kurita K."/>
            <person name="Katagiri S."/>
            <person name="Kikuta A."/>
            <person name="Kobayashi H."/>
            <person name="Kobayashi N."/>
            <person name="Machita K."/>
            <person name="Maehara T."/>
            <person name="Masukawa M."/>
            <person name="Mizubayashi T."/>
            <person name="Mukai Y."/>
            <person name="Nagasaki H."/>
            <person name="Nagata Y."/>
            <person name="Naito S."/>
            <person name="Nakashima M."/>
            <person name="Nakama Y."/>
            <person name="Nakamichi Y."/>
            <person name="Nakamura M."/>
            <person name="Meguro A."/>
            <person name="Negishi M."/>
            <person name="Ohta I."/>
            <person name="Ohta T."/>
            <person name="Okamoto M."/>
            <person name="Ono N."/>
            <person name="Saji S."/>
            <person name="Sakaguchi M."/>
            <person name="Sakai K."/>
            <person name="Shibata M."/>
            <person name="Shimokawa T."/>
            <person name="Song J."/>
            <person name="Takazaki Y."/>
            <person name="Terasawa K."/>
            <person name="Tsugane M."/>
            <person name="Tsuji K."/>
            <person name="Ueda S."/>
            <person name="Waki K."/>
            <person name="Yamagata H."/>
            <person name="Yamamoto M."/>
            <person name="Yamamoto S."/>
            <person name="Yamane H."/>
            <person name="Yoshiki S."/>
            <person name="Yoshihara R."/>
            <person name="Yukawa K."/>
            <person name="Zhong H."/>
            <person name="Yano M."/>
            <person name="Yuan Q."/>
            <person name="Ouyang S."/>
            <person name="Liu J."/>
            <person name="Jones K.M."/>
            <person name="Gansberger K."/>
            <person name="Moffat K."/>
            <person name="Hill J."/>
            <person name="Bera J."/>
            <person name="Fadrosh D."/>
            <person name="Jin S."/>
            <person name="Johri S."/>
            <person name="Kim M."/>
            <person name="Overton L."/>
            <person name="Reardon M."/>
            <person name="Tsitrin T."/>
            <person name="Vuong H."/>
            <person name="Weaver B."/>
            <person name="Ciecko A."/>
            <person name="Tallon L."/>
            <person name="Jackson J."/>
            <person name="Pai G."/>
            <person name="Aken S.V."/>
            <person name="Utterback T."/>
            <person name="Reidmuller S."/>
            <person name="Feldblyum T."/>
            <person name="Hsiao J."/>
            <person name="Zismann V."/>
            <person name="Iobst S."/>
            <person name="de Vazeille A.R."/>
            <person name="Buell C.R."/>
            <person name="Ying K."/>
            <person name="Li Y."/>
            <person name="Lu T."/>
            <person name="Huang Y."/>
            <person name="Zhao Q."/>
            <person name="Feng Q."/>
            <person name="Zhang L."/>
            <person name="Zhu J."/>
            <person name="Weng Q."/>
            <person name="Mu J."/>
            <person name="Lu Y."/>
            <person name="Fan D."/>
            <person name="Liu Y."/>
            <person name="Guan J."/>
            <person name="Zhang Y."/>
            <person name="Yu S."/>
            <person name="Liu X."/>
            <person name="Zhang Y."/>
            <person name="Hong G."/>
            <person name="Han B."/>
            <person name="Choisne N."/>
            <person name="Demange N."/>
            <person name="Orjeda G."/>
            <person name="Samain S."/>
            <person name="Cattolico L."/>
            <person name="Pelletier E."/>
            <person name="Couloux A."/>
            <person name="Segurens B."/>
            <person name="Wincker P."/>
            <person name="D'Hont A."/>
            <person name="Scarpelli C."/>
            <person name="Weissenbach J."/>
            <person name="Salanoubat M."/>
            <person name="Quetier F."/>
            <person name="Yu Y."/>
            <person name="Kim H.R."/>
            <person name="Rambo T."/>
            <person name="Currie J."/>
            <person name="Collura K."/>
            <person name="Luo M."/>
            <person name="Yang T."/>
            <person name="Ammiraju J.S.S."/>
            <person name="Engler F."/>
            <person name="Soderlund C."/>
            <person name="Wing R.A."/>
            <person name="Palmer L.E."/>
            <person name="de la Bastide M."/>
            <person name="Spiegel L."/>
            <person name="Nascimento L."/>
            <person name="Zutavern T."/>
            <person name="O'Shaughnessy A."/>
            <person name="Dike S."/>
            <person name="Dedhia N."/>
            <person name="Preston R."/>
            <person name="Balija V."/>
            <person name="McCombie W.R."/>
            <person name="Chow T."/>
            <person name="Chen H."/>
            <person name="Chung M."/>
            <person name="Chen C."/>
            <person name="Shaw J."/>
            <person name="Wu H."/>
            <person name="Hsiao K."/>
            <person name="Chao Y."/>
            <person name="Chu M."/>
            <person name="Cheng C."/>
            <person name="Hour A."/>
            <person name="Lee P."/>
            <person name="Lin S."/>
            <person name="Lin Y."/>
            <person name="Liou J."/>
            <person name="Liu S."/>
            <person name="Hsing Y."/>
            <person name="Raghuvanshi S."/>
            <person name="Mohanty A."/>
            <person name="Bharti A.K."/>
            <person name="Gaur A."/>
            <person name="Gupta V."/>
            <person name="Kumar D."/>
            <person name="Ravi V."/>
            <person name="Vij S."/>
            <person name="Kapur A."/>
            <person name="Khurana P."/>
            <person name="Khurana P."/>
            <person name="Khurana J.P."/>
            <person name="Tyagi A.K."/>
            <person name="Gaikwad K."/>
            <person name="Singh A."/>
            <person name="Dalal V."/>
            <person name="Srivastava S."/>
            <person name="Dixit A."/>
            <person name="Pal A.K."/>
            <person name="Ghazi I.A."/>
            <person name="Yadav M."/>
            <person name="Pandit A."/>
            <person name="Bhargava A."/>
            <person name="Sureshbabu K."/>
            <person name="Batra K."/>
            <person name="Sharma T.R."/>
            <person name="Mohapatra T."/>
            <person name="Singh N.K."/>
            <person name="Messing J."/>
            <person name="Nelson A.B."/>
            <person name="Fuks G."/>
            <person name="Kavchok S."/>
            <person name="Keizer G."/>
            <person name="Linton E."/>
            <person name="Llaca V."/>
            <person name="Song R."/>
            <person name="Tanyolac B."/>
            <person name="Young S."/>
            <person name="Ho-Il K."/>
            <person name="Hahn J.H."/>
            <person name="Sangsakoo G."/>
            <person name="Vanavichit A."/>
            <person name="de Mattos Luiz.A.T."/>
            <person name="Zimmer P.D."/>
            <person name="Malone G."/>
            <person name="Dellagostin O."/>
            <person name="de Oliveira A.C."/>
            <person name="Bevan M."/>
            <person name="Bancroft I."/>
            <person name="Minx P."/>
            <person name="Cordum H."/>
            <person name="Wilson R."/>
            <person name="Cheng Z."/>
            <person name="Jin W."/>
            <person name="Jiang J."/>
            <person name="Leong S.A."/>
            <person name="Iwama H."/>
            <person name="Gojobori T."/>
            <person name="Itoh T."/>
            <person name="Niimura Y."/>
            <person name="Fujii Y."/>
            <person name="Habara T."/>
            <person name="Sakai H."/>
            <person name="Sato Y."/>
            <person name="Wilson G."/>
            <person name="Kumar K."/>
            <person name="McCouch S."/>
            <person name="Juretic N."/>
            <person name="Hoen D."/>
            <person name="Wright S."/>
            <person name="Bruskiewich R."/>
            <person name="Bureau T."/>
            <person name="Miyao A."/>
            <person name="Hirochika H."/>
            <person name="Nishikawa T."/>
            <person name="Kadowaki K."/>
            <person name="Sugiura M."/>
            <person name="Burr B."/>
            <person name="Sasaki T."/>
        </authorList>
    </citation>
    <scope>NUCLEOTIDE SEQUENCE [LARGE SCALE GENOMIC DNA]</scope>
    <source>
        <strain evidence="5">cv. Nipponbare</strain>
    </source>
</reference>
<evidence type="ECO:0000313" key="4">
    <source>
        <dbReference type="EMBL" id="EAZ15639.1"/>
    </source>
</evidence>
<dbReference type="EMBL" id="AC098682">
    <property type="protein sequence ID" value="AAM01113.1"/>
    <property type="molecule type" value="Genomic_DNA"/>
</dbReference>